<protein>
    <submittedName>
        <fullName evidence="3">Uncharacterized protein</fullName>
    </submittedName>
</protein>
<dbReference type="AlphaFoldDB" id="A0A7J7K5J9"/>
<keyword evidence="2" id="KW-1133">Transmembrane helix</keyword>
<reference evidence="3" key="1">
    <citation type="submission" date="2020-06" db="EMBL/GenBank/DDBJ databases">
        <title>Draft genome of Bugula neritina, a colonial animal packing powerful symbionts and potential medicines.</title>
        <authorList>
            <person name="Rayko M."/>
        </authorList>
    </citation>
    <scope>NUCLEOTIDE SEQUENCE [LARGE SCALE GENOMIC DNA]</scope>
    <source>
        <strain evidence="3">Kwan_BN1</strain>
    </source>
</reference>
<keyword evidence="2" id="KW-0472">Membrane</keyword>
<proteinExistence type="predicted"/>
<accession>A0A7J7K5J9</accession>
<evidence type="ECO:0000313" key="3">
    <source>
        <dbReference type="EMBL" id="KAF6032888.1"/>
    </source>
</evidence>
<evidence type="ECO:0000256" key="2">
    <source>
        <dbReference type="SAM" id="Phobius"/>
    </source>
</evidence>
<dbReference type="EMBL" id="VXIV02001470">
    <property type="protein sequence ID" value="KAF6032888.1"/>
    <property type="molecule type" value="Genomic_DNA"/>
</dbReference>
<feature type="coiled-coil region" evidence="1">
    <location>
        <begin position="316"/>
        <end position="350"/>
    </location>
</feature>
<gene>
    <name evidence="3" type="ORF">EB796_008818</name>
</gene>
<comment type="caution">
    <text evidence="3">The sequence shown here is derived from an EMBL/GenBank/DDBJ whole genome shotgun (WGS) entry which is preliminary data.</text>
</comment>
<name>A0A7J7K5J9_BUGNE</name>
<keyword evidence="4" id="KW-1185">Reference proteome</keyword>
<keyword evidence="1" id="KW-0175">Coiled coil</keyword>
<feature type="transmembrane region" description="Helical" evidence="2">
    <location>
        <begin position="69"/>
        <end position="92"/>
    </location>
</feature>
<sequence>MNRDVTIKMEYSPLNKFSSSEEVEQYSLPAPSVTTVRSKRRRKRREYDSLKAHAVDSGKILRRCTCSSCIMSIVIILLLVFISALAVVVYYMSSDVAKMQNLIDNMHIAEKHSSLKYVSLQKESDDLYLMMQKLAATLQNVNSSVNHLELNVTSISALVHKSLSTASSKDTSPAVQSIEHKLAAFGSELTSVKGDLATLRQKELSIEHRIEEIDASILPITPENTSVAFVSPSLSPTDQEFLASLESRISAVNNTCSSKISFLQTSIQHVLHSYPAEDKILQLDNNTAVYTLDYPEALSSLNKTLEGVTINFDHLKVKYNSELELLLQRVDQLEISVQNFRNELQYLLSNNLENRLINLTIASGIEDIISRVISDKTTLISQNIAEHSRQLNMLGNEVHELKKDLDFKAMPTKPTSMANENLQLTSLKTPAKNSFKKIGHTSLK</sequence>
<dbReference type="Proteomes" id="UP000593567">
    <property type="component" value="Unassembled WGS sequence"/>
</dbReference>
<keyword evidence="2" id="KW-0812">Transmembrane</keyword>
<organism evidence="3 4">
    <name type="scientific">Bugula neritina</name>
    <name type="common">Brown bryozoan</name>
    <name type="synonym">Sertularia neritina</name>
    <dbReference type="NCBI Taxonomy" id="10212"/>
    <lineage>
        <taxon>Eukaryota</taxon>
        <taxon>Metazoa</taxon>
        <taxon>Spiralia</taxon>
        <taxon>Lophotrochozoa</taxon>
        <taxon>Bryozoa</taxon>
        <taxon>Gymnolaemata</taxon>
        <taxon>Cheilostomatida</taxon>
        <taxon>Flustrina</taxon>
        <taxon>Buguloidea</taxon>
        <taxon>Bugulidae</taxon>
        <taxon>Bugula</taxon>
    </lineage>
</organism>
<evidence type="ECO:0000256" key="1">
    <source>
        <dbReference type="SAM" id="Coils"/>
    </source>
</evidence>
<evidence type="ECO:0000313" key="4">
    <source>
        <dbReference type="Proteomes" id="UP000593567"/>
    </source>
</evidence>